<sequence length="247" mass="29094">MSSFEIVTSDRLRKGAEDLPNLGGEEEIPSEVLFRAEEEMQKFFQRELDIVSNENMQWVMERIAPAMARQEMKTMGVDINQVEKFFEELGNEVKEKIAALEEINFSRGHEREERTFPTTEEIAPMTSWLKNLAGLYDQYKKVPNFKKDFQLLFSPYIEALLLRVKNQALLSRNAQLQMLLLNKDKMDKMDFEGQKSLVETHIEALQTKHQQPLLEFRDLLNLSQLPWLKRKPTMDEQKAFQFLAWFV</sequence>
<reference evidence="1 2" key="2">
    <citation type="journal article" date="2011" name="Mol. Biol. Evol.">
        <title>Unity in variety--the pan-genome of the Chlamydiae.</title>
        <authorList>
            <person name="Collingro A."/>
            <person name="Tischler P."/>
            <person name="Weinmaier T."/>
            <person name="Penz T."/>
            <person name="Heinz E."/>
            <person name="Brunham R.C."/>
            <person name="Read T.D."/>
            <person name="Bavoil P.M."/>
            <person name="Sachse K."/>
            <person name="Kahane S."/>
            <person name="Friedman M.G."/>
            <person name="Rattei T."/>
            <person name="Myers G.S."/>
            <person name="Horn M."/>
        </authorList>
    </citation>
    <scope>NUCLEOTIDE SEQUENCE [LARGE SCALE GENOMIC DNA]</scope>
    <source>
        <strain evidence="2">ATCC VR-1471 / Z</strain>
    </source>
</reference>
<gene>
    <name evidence="1" type="ordered locus">SNE_A00440</name>
</gene>
<protein>
    <submittedName>
        <fullName evidence="1">Uncharacterized protein</fullName>
    </submittedName>
</protein>
<dbReference type="EMBL" id="FR872582">
    <property type="protein sequence ID" value="CCB87922.1"/>
    <property type="molecule type" value="Genomic_DNA"/>
</dbReference>
<reference key="1">
    <citation type="journal article" date="2011" name="Mol. Biol. Evol.">
        <title>Unity in variety -- the pan-genome of the Chlamydiae.</title>
        <authorList>
            <person name="Collingro A."/>
            <person name="Tischler P."/>
            <person name="Weinmaier T."/>
            <person name="Penz T."/>
            <person name="Heinz E."/>
            <person name="Brunham R.C."/>
            <person name="Read T.D."/>
            <person name="Bavoil P.M."/>
            <person name="Sachse K."/>
            <person name="Kahane S."/>
            <person name="Friedman M.G."/>
            <person name="Rattei T."/>
            <person name="Myers G.S.A."/>
            <person name="Horn M."/>
        </authorList>
    </citation>
    <scope>NUCLEOTIDE SEQUENCE</scope>
    <source>
        <strain>Z</strain>
    </source>
</reference>
<dbReference type="STRING" id="331113.SNE_A00440"/>
<dbReference type="AlphaFoldDB" id="F8L541"/>
<dbReference type="eggNOG" id="ENOG502ZHC2">
    <property type="taxonomic scope" value="Bacteria"/>
</dbReference>
<name>F8L541_SIMNZ</name>
<dbReference type="KEGG" id="sng:SNE_A00440"/>
<dbReference type="Proteomes" id="UP000000496">
    <property type="component" value="Chromosome gsn.131"/>
</dbReference>
<keyword evidence="2" id="KW-1185">Reference proteome</keyword>
<evidence type="ECO:0000313" key="1">
    <source>
        <dbReference type="EMBL" id="CCB87922.1"/>
    </source>
</evidence>
<evidence type="ECO:0000313" key="2">
    <source>
        <dbReference type="Proteomes" id="UP000000496"/>
    </source>
</evidence>
<organism evidence="1 2">
    <name type="scientific">Simkania negevensis (strain ATCC VR-1471 / DSM 27360 / Z)</name>
    <dbReference type="NCBI Taxonomy" id="331113"/>
    <lineage>
        <taxon>Bacteria</taxon>
        <taxon>Pseudomonadati</taxon>
        <taxon>Chlamydiota</taxon>
        <taxon>Chlamydiia</taxon>
        <taxon>Parachlamydiales</taxon>
        <taxon>Simkaniaceae</taxon>
        <taxon>Simkania</taxon>
    </lineage>
</organism>
<dbReference type="RefSeq" id="WP_013942389.1">
    <property type="nucleotide sequence ID" value="NC_015713.1"/>
</dbReference>
<proteinExistence type="predicted"/>
<accession>F8L541</accession>
<dbReference type="HOGENOM" id="CLU_1123909_0_0_0"/>